<reference evidence="2" key="1">
    <citation type="journal article" date="2013" name="Nature">
        <title>Draft genome of the wheat A-genome progenitor Triticum urartu.</title>
        <authorList>
            <person name="Ling H.Q."/>
            <person name="Zhao S."/>
            <person name="Liu D."/>
            <person name="Wang J."/>
            <person name="Sun H."/>
            <person name="Zhang C."/>
            <person name="Fan H."/>
            <person name="Li D."/>
            <person name="Dong L."/>
            <person name="Tao Y."/>
            <person name="Gao C."/>
            <person name="Wu H."/>
            <person name="Li Y."/>
            <person name="Cui Y."/>
            <person name="Guo X."/>
            <person name="Zheng S."/>
            <person name="Wang B."/>
            <person name="Yu K."/>
            <person name="Liang Q."/>
            <person name="Yang W."/>
            <person name="Lou X."/>
            <person name="Chen J."/>
            <person name="Feng M."/>
            <person name="Jian J."/>
            <person name="Zhang X."/>
            <person name="Luo G."/>
            <person name="Jiang Y."/>
            <person name="Liu J."/>
            <person name="Wang Z."/>
            <person name="Sha Y."/>
            <person name="Zhang B."/>
            <person name="Wu H."/>
            <person name="Tang D."/>
            <person name="Shen Q."/>
            <person name="Xue P."/>
            <person name="Zou S."/>
            <person name="Wang X."/>
            <person name="Liu X."/>
            <person name="Wang F."/>
            <person name="Yang Y."/>
            <person name="An X."/>
            <person name="Dong Z."/>
            <person name="Zhang K."/>
            <person name="Zhang X."/>
            <person name="Luo M.C."/>
            <person name="Dvorak J."/>
            <person name="Tong Y."/>
            <person name="Wang J."/>
            <person name="Yang H."/>
            <person name="Li Z."/>
            <person name="Wang D."/>
            <person name="Zhang A."/>
            <person name="Wang J."/>
        </authorList>
    </citation>
    <scope>NUCLEOTIDE SEQUENCE</scope>
</reference>
<dbReference type="PANTHER" id="PTHR38926">
    <property type="entry name" value="F-BOX DOMAIN CONTAINING PROTEIN, EXPRESSED"/>
    <property type="match status" value="1"/>
</dbReference>
<protein>
    <submittedName>
        <fullName evidence="2">Uncharacterized protein</fullName>
    </submittedName>
</protein>
<dbReference type="AlphaFoldDB" id="M7ZKY2"/>
<dbReference type="OMA" id="SAKPEWI"/>
<feature type="region of interest" description="Disordered" evidence="1">
    <location>
        <begin position="1"/>
        <end position="28"/>
    </location>
</feature>
<feature type="compositionally biased region" description="Pro residues" evidence="1">
    <location>
        <begin position="1"/>
        <end position="12"/>
    </location>
</feature>
<dbReference type="PANTHER" id="PTHR38926:SF43">
    <property type="entry name" value="F-BOX DOMAIN-CONTAINING PROTEIN"/>
    <property type="match status" value="1"/>
</dbReference>
<accession>M7ZKY2</accession>
<sequence length="222" mass="25192">MQPPSLHPPPPAAAARPRGRKGRASRRRDRTWHVTVFNNMPVPWDRDWAELPQDAISCILRKLDQVELLLGGAAAVCRSWRRVARHEPELWRCIDARDLPAVPPFGWQAVRTNLVRAALRLSAGQCEVFAAELFDDDLFLFLGEQEAAMRQRKTRREPAWPWAMPQKAEARSAKPEWIGVVVSRRLQVGGGCGRPARGGVHPWSPSLAERCRRLGRRDTRLP</sequence>
<name>M7ZKY2_TRIUA</name>
<dbReference type="FunFam" id="1.20.1280.50:FF:000037">
    <property type="entry name" value="F-box protein SKIP19"/>
    <property type="match status" value="1"/>
</dbReference>
<gene>
    <name evidence="2" type="ORF">TRIUR3_07008</name>
</gene>
<dbReference type="Pfam" id="PF12937">
    <property type="entry name" value="F-box-like"/>
    <property type="match status" value="1"/>
</dbReference>
<dbReference type="SUPFAM" id="SSF81383">
    <property type="entry name" value="F-box domain"/>
    <property type="match status" value="1"/>
</dbReference>
<dbReference type="InterPro" id="IPR001810">
    <property type="entry name" value="F-box_dom"/>
</dbReference>
<proteinExistence type="predicted"/>
<dbReference type="InterPro" id="IPR036047">
    <property type="entry name" value="F-box-like_dom_sf"/>
</dbReference>
<evidence type="ECO:0000256" key="1">
    <source>
        <dbReference type="SAM" id="MobiDB-lite"/>
    </source>
</evidence>
<dbReference type="EMBL" id="KD111322">
    <property type="protein sequence ID" value="EMS60296.1"/>
    <property type="molecule type" value="Genomic_DNA"/>
</dbReference>
<dbReference type="Gene3D" id="1.20.1280.50">
    <property type="match status" value="1"/>
</dbReference>
<organism evidence="2">
    <name type="scientific">Triticum urartu</name>
    <name type="common">Red wild einkorn</name>
    <name type="synonym">Crithodium urartu</name>
    <dbReference type="NCBI Taxonomy" id="4572"/>
    <lineage>
        <taxon>Eukaryota</taxon>
        <taxon>Viridiplantae</taxon>
        <taxon>Streptophyta</taxon>
        <taxon>Embryophyta</taxon>
        <taxon>Tracheophyta</taxon>
        <taxon>Spermatophyta</taxon>
        <taxon>Magnoliopsida</taxon>
        <taxon>Liliopsida</taxon>
        <taxon>Poales</taxon>
        <taxon>Poaceae</taxon>
        <taxon>BOP clade</taxon>
        <taxon>Pooideae</taxon>
        <taxon>Triticodae</taxon>
        <taxon>Triticeae</taxon>
        <taxon>Triticinae</taxon>
        <taxon>Triticum</taxon>
    </lineage>
</organism>
<evidence type="ECO:0000313" key="2">
    <source>
        <dbReference type="EMBL" id="EMS60296.1"/>
    </source>
</evidence>
<dbReference type="STRING" id="4572.M7ZKY2"/>
<feature type="compositionally biased region" description="Basic residues" evidence="1">
    <location>
        <begin position="17"/>
        <end position="28"/>
    </location>
</feature>
<dbReference type="PROSITE" id="PS50181">
    <property type="entry name" value="FBOX"/>
    <property type="match status" value="1"/>
</dbReference>